<evidence type="ECO:0000313" key="2">
    <source>
        <dbReference type="EMBL" id="CAK5271904.1"/>
    </source>
</evidence>
<dbReference type="Proteomes" id="UP001295794">
    <property type="component" value="Unassembled WGS sequence"/>
</dbReference>
<organism evidence="2 3">
    <name type="scientific">Mycena citricolor</name>
    <dbReference type="NCBI Taxonomy" id="2018698"/>
    <lineage>
        <taxon>Eukaryota</taxon>
        <taxon>Fungi</taxon>
        <taxon>Dikarya</taxon>
        <taxon>Basidiomycota</taxon>
        <taxon>Agaricomycotina</taxon>
        <taxon>Agaricomycetes</taxon>
        <taxon>Agaricomycetidae</taxon>
        <taxon>Agaricales</taxon>
        <taxon>Marasmiineae</taxon>
        <taxon>Mycenaceae</taxon>
        <taxon>Mycena</taxon>
    </lineage>
</organism>
<evidence type="ECO:0000256" key="1">
    <source>
        <dbReference type="SAM" id="MobiDB-lite"/>
    </source>
</evidence>
<gene>
    <name evidence="2" type="ORF">MYCIT1_LOCUS17310</name>
</gene>
<keyword evidence="3" id="KW-1185">Reference proteome</keyword>
<name>A0AAD2H8C3_9AGAR</name>
<reference evidence="2" key="1">
    <citation type="submission" date="2023-11" db="EMBL/GenBank/DDBJ databases">
        <authorList>
            <person name="De Vega J J."/>
            <person name="De Vega J J."/>
        </authorList>
    </citation>
    <scope>NUCLEOTIDE SEQUENCE</scope>
</reference>
<dbReference type="EMBL" id="CAVNYO010000179">
    <property type="protein sequence ID" value="CAK5271904.1"/>
    <property type="molecule type" value="Genomic_DNA"/>
</dbReference>
<protein>
    <recommendedName>
        <fullName evidence="4">DDE Tnp4 domain-containing protein</fullName>
    </recommendedName>
</protein>
<proteinExistence type="predicted"/>
<sequence>MTTILQPSFMRKAVRMPTPEEKAKAKRWVCKHSCKAWKNGCCFVDGTLIPLDERPTWYRPGHFDWKCNYLLNIQIVNLPNLQVIDYGYGHTGSTHDSLAWQTTRLATQHSTLLEEVRSKEEERGGNDIDWDNLDPFIADGMASSEDEDGSDGELRGFSAPVAGDGNTAFE</sequence>
<dbReference type="AlphaFoldDB" id="A0AAD2H8C3"/>
<accession>A0AAD2H8C3</accession>
<evidence type="ECO:0008006" key="4">
    <source>
        <dbReference type="Google" id="ProtNLM"/>
    </source>
</evidence>
<feature type="region of interest" description="Disordered" evidence="1">
    <location>
        <begin position="139"/>
        <end position="170"/>
    </location>
</feature>
<evidence type="ECO:0000313" key="3">
    <source>
        <dbReference type="Proteomes" id="UP001295794"/>
    </source>
</evidence>
<comment type="caution">
    <text evidence="2">The sequence shown here is derived from an EMBL/GenBank/DDBJ whole genome shotgun (WGS) entry which is preliminary data.</text>
</comment>